<protein>
    <submittedName>
        <fullName evidence="3">Uncharacterized protein</fullName>
    </submittedName>
</protein>
<gene>
    <name evidence="3" type="ORF">CBYS24578_00018108</name>
</gene>
<dbReference type="AlphaFoldDB" id="A0A9N9U1V0"/>
<accession>A0A9N9U1V0</accession>
<organism evidence="3 4">
    <name type="scientific">Clonostachys byssicola</name>
    <dbReference type="NCBI Taxonomy" id="160290"/>
    <lineage>
        <taxon>Eukaryota</taxon>
        <taxon>Fungi</taxon>
        <taxon>Dikarya</taxon>
        <taxon>Ascomycota</taxon>
        <taxon>Pezizomycotina</taxon>
        <taxon>Sordariomycetes</taxon>
        <taxon>Hypocreomycetidae</taxon>
        <taxon>Hypocreales</taxon>
        <taxon>Bionectriaceae</taxon>
        <taxon>Clonostachys</taxon>
    </lineage>
</organism>
<evidence type="ECO:0000256" key="1">
    <source>
        <dbReference type="SAM" id="Coils"/>
    </source>
</evidence>
<keyword evidence="1" id="KW-0175">Coiled coil</keyword>
<sequence length="230" mass="26070">MAAERPRHDDTGPFASLTQELVYGGPGPQEHDFHMHDTDVVLMVEGASRNLHLLHLQNGREGGVPDFGKVRQELHKYVASAQAEVEDLRDQLEWVEDTFPKREATESSGAAQLDLTGNNPVAAAHAACQDFLKQLKLIKDPDEDIDESSKGKSSMPRKRKREAHTMAEGSDKYHQQVCTYMEEQAKGRGLIFKWYEGSYPRDPFRRSGSRIRYDVYFREGGDWSTHYGSC</sequence>
<proteinExistence type="predicted"/>
<feature type="compositionally biased region" description="Basic and acidic residues" evidence="2">
    <location>
        <begin position="1"/>
        <end position="11"/>
    </location>
</feature>
<dbReference type="Proteomes" id="UP000754883">
    <property type="component" value="Unassembled WGS sequence"/>
</dbReference>
<dbReference type="OrthoDB" id="5134394at2759"/>
<evidence type="ECO:0000256" key="2">
    <source>
        <dbReference type="SAM" id="MobiDB-lite"/>
    </source>
</evidence>
<reference evidence="4" key="1">
    <citation type="submission" date="2019-06" db="EMBL/GenBank/DDBJ databases">
        <authorList>
            <person name="Broberg M."/>
        </authorList>
    </citation>
    <scope>NUCLEOTIDE SEQUENCE [LARGE SCALE GENOMIC DNA]</scope>
</reference>
<reference evidence="3 4" key="2">
    <citation type="submission" date="2021-10" db="EMBL/GenBank/DDBJ databases">
        <authorList>
            <person name="Piombo E."/>
        </authorList>
    </citation>
    <scope>NUCLEOTIDE SEQUENCE [LARGE SCALE GENOMIC DNA]</scope>
</reference>
<feature type="region of interest" description="Disordered" evidence="2">
    <location>
        <begin position="1"/>
        <end position="33"/>
    </location>
</feature>
<comment type="caution">
    <text evidence="3">The sequence shown here is derived from an EMBL/GenBank/DDBJ whole genome shotgun (WGS) entry which is preliminary data.</text>
</comment>
<dbReference type="EMBL" id="CABFNO020001231">
    <property type="protein sequence ID" value="CAG9970378.1"/>
    <property type="molecule type" value="Genomic_DNA"/>
</dbReference>
<name>A0A9N9U1V0_9HYPO</name>
<feature type="region of interest" description="Disordered" evidence="2">
    <location>
        <begin position="142"/>
        <end position="170"/>
    </location>
</feature>
<evidence type="ECO:0000313" key="3">
    <source>
        <dbReference type="EMBL" id="CAG9970378.1"/>
    </source>
</evidence>
<keyword evidence="4" id="KW-1185">Reference proteome</keyword>
<feature type="coiled-coil region" evidence="1">
    <location>
        <begin position="71"/>
        <end position="98"/>
    </location>
</feature>
<evidence type="ECO:0000313" key="4">
    <source>
        <dbReference type="Proteomes" id="UP000754883"/>
    </source>
</evidence>